<dbReference type="SUPFAM" id="SSF53474">
    <property type="entry name" value="alpha/beta-Hydrolases"/>
    <property type="match status" value="1"/>
</dbReference>
<dbReference type="InterPro" id="IPR029058">
    <property type="entry name" value="AB_hydrolase_fold"/>
</dbReference>
<name>A0AA48HEL3_9ALTE</name>
<reference evidence="1" key="1">
    <citation type="submission" date="2023-01" db="EMBL/GenBank/DDBJ databases">
        <title>Complete genome sequence of Planctobacterium marinum strain Dej080120_11.</title>
        <authorList>
            <person name="Ueki S."/>
            <person name="Maruyama F."/>
        </authorList>
    </citation>
    <scope>NUCLEOTIDE SEQUENCE</scope>
    <source>
        <strain evidence="1">Dej080120_11</strain>
    </source>
</reference>
<dbReference type="AlphaFoldDB" id="A0AA48HEL3"/>
<gene>
    <name evidence="1" type="ORF">MACH26_04470</name>
</gene>
<dbReference type="KEGG" id="pmaw:MACH26_04470"/>
<organism evidence="1 2">
    <name type="scientific">Planctobacterium marinum</name>
    <dbReference type="NCBI Taxonomy" id="1631968"/>
    <lineage>
        <taxon>Bacteria</taxon>
        <taxon>Pseudomonadati</taxon>
        <taxon>Pseudomonadota</taxon>
        <taxon>Gammaproteobacteria</taxon>
        <taxon>Alteromonadales</taxon>
        <taxon>Alteromonadaceae</taxon>
        <taxon>Planctobacterium</taxon>
    </lineage>
</organism>
<evidence type="ECO:0000313" key="1">
    <source>
        <dbReference type="EMBL" id="BDX04926.1"/>
    </source>
</evidence>
<dbReference type="Gene3D" id="3.40.50.1820">
    <property type="entry name" value="alpha/beta hydrolase"/>
    <property type="match status" value="1"/>
</dbReference>
<dbReference type="Proteomes" id="UP001333710">
    <property type="component" value="Chromosome"/>
</dbReference>
<proteinExistence type="predicted"/>
<sequence length="104" mass="12094">MPFTLTLKYSVKQDYSPPSYWYADQVFPFTEQNPLPAQHRLYLIAGQEEGEIMVAPFNKMVRSLELANHPADNLHAQVIPEGKHNEAFWAAHFQHAVQWLFKQP</sequence>
<protein>
    <submittedName>
        <fullName evidence="1">Uncharacterized protein</fullName>
    </submittedName>
</protein>
<keyword evidence="2" id="KW-1185">Reference proteome</keyword>
<dbReference type="EMBL" id="AP027272">
    <property type="protein sequence ID" value="BDX04926.1"/>
    <property type="molecule type" value="Genomic_DNA"/>
</dbReference>
<evidence type="ECO:0000313" key="2">
    <source>
        <dbReference type="Proteomes" id="UP001333710"/>
    </source>
</evidence>
<accession>A0AA48HEL3</accession>